<reference evidence="1 2" key="1">
    <citation type="submission" date="2015-10" db="EMBL/GenBank/DDBJ databases">
        <title>Genome analyses suggest a sexual origin of heterokaryosis in a supposedly ancient asexual fungus.</title>
        <authorList>
            <person name="Ropars J."/>
            <person name="Sedzielewska K."/>
            <person name="Noel J."/>
            <person name="Charron P."/>
            <person name="Farinelli L."/>
            <person name="Marton T."/>
            <person name="Kruger M."/>
            <person name="Pelin A."/>
            <person name="Brachmann A."/>
            <person name="Corradi N."/>
        </authorList>
    </citation>
    <scope>NUCLEOTIDE SEQUENCE [LARGE SCALE GENOMIC DNA]</scope>
    <source>
        <strain evidence="1 2">A4</strain>
    </source>
</reference>
<organism evidence="1 2">
    <name type="scientific">Rhizophagus irregularis</name>
    <dbReference type="NCBI Taxonomy" id="588596"/>
    <lineage>
        <taxon>Eukaryota</taxon>
        <taxon>Fungi</taxon>
        <taxon>Fungi incertae sedis</taxon>
        <taxon>Mucoromycota</taxon>
        <taxon>Glomeromycotina</taxon>
        <taxon>Glomeromycetes</taxon>
        <taxon>Glomerales</taxon>
        <taxon>Glomeraceae</taxon>
        <taxon>Rhizophagus</taxon>
    </lineage>
</organism>
<comment type="caution">
    <text evidence="1">The sequence shown here is derived from an EMBL/GenBank/DDBJ whole genome shotgun (WGS) entry which is preliminary data.</text>
</comment>
<dbReference type="AlphaFoldDB" id="A0A2I1GCE7"/>
<evidence type="ECO:0000313" key="2">
    <source>
        <dbReference type="Proteomes" id="UP000234323"/>
    </source>
</evidence>
<gene>
    <name evidence="1" type="ORF">RhiirA4_458552</name>
</gene>
<keyword evidence="2" id="KW-1185">Reference proteome</keyword>
<protein>
    <submittedName>
        <fullName evidence="1">Uncharacterized protein</fullName>
    </submittedName>
</protein>
<dbReference type="Proteomes" id="UP000234323">
    <property type="component" value="Unassembled WGS sequence"/>
</dbReference>
<proteinExistence type="predicted"/>
<dbReference type="EMBL" id="LLXI01000313">
    <property type="protein sequence ID" value="PKY44299.1"/>
    <property type="molecule type" value="Genomic_DNA"/>
</dbReference>
<sequence length="53" mass="6057">MSFSAGTLFVTGDIIAQQFVEQRGLKSQFYRTLRLEDLGPSTAIWYRSLKILC</sequence>
<evidence type="ECO:0000313" key="1">
    <source>
        <dbReference type="EMBL" id="PKY44299.1"/>
    </source>
</evidence>
<accession>A0A2I1GCE7</accession>
<name>A0A2I1GCE7_9GLOM</name>